<dbReference type="InterPro" id="IPR000326">
    <property type="entry name" value="PAP2/HPO"/>
</dbReference>
<gene>
    <name evidence="9" type="primary">ybjG_5</name>
    <name evidence="9" type="ORF">GALL_332410</name>
</gene>
<evidence type="ECO:0000256" key="6">
    <source>
        <dbReference type="ARBA" id="ARBA00023136"/>
    </source>
</evidence>
<dbReference type="Pfam" id="PF01569">
    <property type="entry name" value="PAP2"/>
    <property type="match status" value="1"/>
</dbReference>
<keyword evidence="3 7" id="KW-0812">Transmembrane</keyword>
<dbReference type="Gene3D" id="1.20.144.10">
    <property type="entry name" value="Phosphatidic acid phosphatase type 2/haloperoxidase"/>
    <property type="match status" value="1"/>
</dbReference>
<keyword evidence="6 7" id="KW-0472">Membrane</keyword>
<dbReference type="EMBL" id="MLJW01000580">
    <property type="protein sequence ID" value="OIQ84934.1"/>
    <property type="molecule type" value="Genomic_DNA"/>
</dbReference>
<dbReference type="PANTHER" id="PTHR14969">
    <property type="entry name" value="SPHINGOSINE-1-PHOSPHATE PHOSPHOHYDROLASE"/>
    <property type="match status" value="1"/>
</dbReference>
<keyword evidence="2" id="KW-1003">Cell membrane</keyword>
<comment type="caution">
    <text evidence="9">The sequence shown here is derived from an EMBL/GenBank/DDBJ whole genome shotgun (WGS) entry which is preliminary data.</text>
</comment>
<feature type="domain" description="Phosphatidic acid phosphatase type 2/haloperoxidase" evidence="8">
    <location>
        <begin position="82"/>
        <end position="195"/>
    </location>
</feature>
<evidence type="ECO:0000259" key="8">
    <source>
        <dbReference type="SMART" id="SM00014"/>
    </source>
</evidence>
<protein>
    <submittedName>
        <fullName evidence="9">Putative undecaprenyl-diphosphatase YbjG</fullName>
        <ecNumber evidence="9">3.6.1.27</ecNumber>
    </submittedName>
</protein>
<organism evidence="9">
    <name type="scientific">mine drainage metagenome</name>
    <dbReference type="NCBI Taxonomy" id="410659"/>
    <lineage>
        <taxon>unclassified sequences</taxon>
        <taxon>metagenomes</taxon>
        <taxon>ecological metagenomes</taxon>
    </lineage>
</organism>
<dbReference type="PANTHER" id="PTHR14969:SF62">
    <property type="entry name" value="DECAPRENYLPHOSPHORYL-5-PHOSPHORIBOSE PHOSPHATASE RV3807C-RELATED"/>
    <property type="match status" value="1"/>
</dbReference>
<evidence type="ECO:0000256" key="2">
    <source>
        <dbReference type="ARBA" id="ARBA00022475"/>
    </source>
</evidence>
<dbReference type="EC" id="3.6.1.27" evidence="9"/>
<evidence type="ECO:0000256" key="5">
    <source>
        <dbReference type="ARBA" id="ARBA00022989"/>
    </source>
</evidence>
<evidence type="ECO:0000256" key="4">
    <source>
        <dbReference type="ARBA" id="ARBA00022801"/>
    </source>
</evidence>
<evidence type="ECO:0000313" key="9">
    <source>
        <dbReference type="EMBL" id="OIQ84934.1"/>
    </source>
</evidence>
<feature type="transmembrane region" description="Helical" evidence="7">
    <location>
        <begin position="50"/>
        <end position="73"/>
    </location>
</feature>
<dbReference type="SMART" id="SM00014">
    <property type="entry name" value="acidPPc"/>
    <property type="match status" value="1"/>
</dbReference>
<feature type="transmembrane region" description="Helical" evidence="7">
    <location>
        <begin position="180"/>
        <end position="198"/>
    </location>
</feature>
<evidence type="ECO:0000256" key="3">
    <source>
        <dbReference type="ARBA" id="ARBA00022692"/>
    </source>
</evidence>
<accession>A0A1J5QN09</accession>
<evidence type="ECO:0000256" key="1">
    <source>
        <dbReference type="ARBA" id="ARBA00004651"/>
    </source>
</evidence>
<dbReference type="GO" id="GO:0050380">
    <property type="term" value="F:undecaprenyl-diphosphatase activity"/>
    <property type="evidence" value="ECO:0007669"/>
    <property type="project" value="UniProtKB-EC"/>
</dbReference>
<keyword evidence="5 7" id="KW-1133">Transmembrane helix</keyword>
<proteinExistence type="predicted"/>
<name>A0A1J5QN09_9ZZZZ</name>
<dbReference type="InterPro" id="IPR036938">
    <property type="entry name" value="PAP2/HPO_sf"/>
</dbReference>
<dbReference type="SUPFAM" id="SSF48317">
    <property type="entry name" value="Acid phosphatase/Vanadium-dependent haloperoxidase"/>
    <property type="match status" value="1"/>
</dbReference>
<dbReference type="GO" id="GO:0005886">
    <property type="term" value="C:plasma membrane"/>
    <property type="evidence" value="ECO:0007669"/>
    <property type="project" value="UniProtKB-SubCell"/>
</dbReference>
<sequence length="205" mass="23364">MQQLSISNFKKGLALTLITALVIFIFNLIIGKNELFLLLNADLGKVADLVFVFFTFLGDGSWWILVFILFILFRRKQLPVLFFSFIFQEIFIESFKNFILPNEPRPIKAIADKGLIHTVNGVELHSIGSFPSGHTTQAFVFFLLACLVIDKKWIVPAGFFYALMIGYSRVYLAQHFPRDVAGGMLFASISVLLSIFIYKKFFSKN</sequence>
<feature type="transmembrane region" description="Helical" evidence="7">
    <location>
        <begin position="12"/>
        <end position="30"/>
    </location>
</feature>
<evidence type="ECO:0000256" key="7">
    <source>
        <dbReference type="SAM" id="Phobius"/>
    </source>
</evidence>
<dbReference type="AlphaFoldDB" id="A0A1J5QN09"/>
<comment type="subcellular location">
    <subcellularLocation>
        <location evidence="1">Cell membrane</location>
        <topology evidence="1">Multi-pass membrane protein</topology>
    </subcellularLocation>
</comment>
<reference evidence="9" key="1">
    <citation type="submission" date="2016-10" db="EMBL/GenBank/DDBJ databases">
        <title>Sequence of Gallionella enrichment culture.</title>
        <authorList>
            <person name="Poehlein A."/>
            <person name="Muehling M."/>
            <person name="Daniel R."/>
        </authorList>
    </citation>
    <scope>NUCLEOTIDE SEQUENCE</scope>
</reference>
<keyword evidence="4 9" id="KW-0378">Hydrolase</keyword>